<keyword evidence="1" id="KW-0732">Signal</keyword>
<reference evidence="2" key="1">
    <citation type="submission" date="2021-03" db="EMBL/GenBank/DDBJ databases">
        <authorList>
            <person name="Kim M.K."/>
        </authorList>
    </citation>
    <scope>NUCLEOTIDE SEQUENCE</scope>
    <source>
        <strain evidence="2">BT186</strain>
    </source>
</reference>
<protein>
    <recommendedName>
        <fullName evidence="4">DUF4468 domain-containing protein</fullName>
    </recommendedName>
</protein>
<dbReference type="AlphaFoldDB" id="A0A939EUF9"/>
<organism evidence="2 3">
    <name type="scientific">Hymenobacter telluris</name>
    <dbReference type="NCBI Taxonomy" id="2816474"/>
    <lineage>
        <taxon>Bacteria</taxon>
        <taxon>Pseudomonadati</taxon>
        <taxon>Bacteroidota</taxon>
        <taxon>Cytophagia</taxon>
        <taxon>Cytophagales</taxon>
        <taxon>Hymenobacteraceae</taxon>
        <taxon>Hymenobacter</taxon>
    </lineage>
</organism>
<proteinExistence type="predicted"/>
<feature type="chain" id="PRO_5037735943" description="DUF4468 domain-containing protein" evidence="1">
    <location>
        <begin position="19"/>
        <end position="182"/>
    </location>
</feature>
<sequence length="182" mass="20341">MKTLLFSLFLLFETPSSAQHTPYAFSLLPLDATTNRVVYREEIPAAGLSEEQLLARVQDLSARLPRGYRATGYRTNPETGAASAQVTVKDGQESYNFLLSLNVADGSYTYQLHNLTYTRSDNARAGKYSTGPFTTGIETIVYTRPSKYRAKKLAQVDTHMRRFIGVLNDTMLRESAEVATQQ</sequence>
<gene>
    <name evidence="2" type="ORF">J0X19_02990</name>
</gene>
<dbReference type="EMBL" id="JAFLQZ010000002">
    <property type="protein sequence ID" value="MBO0356900.1"/>
    <property type="molecule type" value="Genomic_DNA"/>
</dbReference>
<dbReference type="RefSeq" id="WP_206980892.1">
    <property type="nucleotide sequence ID" value="NZ_JAFLQZ010000002.1"/>
</dbReference>
<name>A0A939EUF9_9BACT</name>
<dbReference type="Proteomes" id="UP000664144">
    <property type="component" value="Unassembled WGS sequence"/>
</dbReference>
<evidence type="ECO:0000256" key="1">
    <source>
        <dbReference type="SAM" id="SignalP"/>
    </source>
</evidence>
<evidence type="ECO:0000313" key="2">
    <source>
        <dbReference type="EMBL" id="MBO0356900.1"/>
    </source>
</evidence>
<evidence type="ECO:0000313" key="3">
    <source>
        <dbReference type="Proteomes" id="UP000664144"/>
    </source>
</evidence>
<accession>A0A939EUF9</accession>
<feature type="signal peptide" evidence="1">
    <location>
        <begin position="1"/>
        <end position="18"/>
    </location>
</feature>
<evidence type="ECO:0008006" key="4">
    <source>
        <dbReference type="Google" id="ProtNLM"/>
    </source>
</evidence>
<comment type="caution">
    <text evidence="2">The sequence shown here is derived from an EMBL/GenBank/DDBJ whole genome shotgun (WGS) entry which is preliminary data.</text>
</comment>
<keyword evidence="3" id="KW-1185">Reference proteome</keyword>